<proteinExistence type="inferred from homology"/>
<sequence length="253" mass="27061">MAYAGANGRLTAAPQELLSVAVTPFQKAAAFVSGGVSSLWDKYTNIDEVMEENEELRAENAQLRAQMVEYDRLKAENEAYKKLEQIQEENPQNTYVSAFVIGRDSLDSFGGFTLDKGTAQGVERGDTVVSDDGYLLGVVVEADLTSCKVLTILHPSFNASVVVSRTRDNGILTGDALYASEGLCLFTNLARNSAATVRDQVITTGLGGVYPPDVLVGTIIELEPESSGKSTNAVVKPGGDVLGAKHAFIITEY</sequence>
<dbReference type="PANTHER" id="PTHR34138">
    <property type="entry name" value="CELL SHAPE-DETERMINING PROTEIN MREC"/>
    <property type="match status" value="1"/>
</dbReference>
<dbReference type="InterPro" id="IPR042175">
    <property type="entry name" value="Cell/Rod_MreC_2"/>
</dbReference>
<dbReference type="Gene3D" id="2.40.10.350">
    <property type="entry name" value="Rod shape-determining protein MreC, domain 2"/>
    <property type="match status" value="1"/>
</dbReference>
<dbReference type="Pfam" id="PF04085">
    <property type="entry name" value="MreC"/>
    <property type="match status" value="1"/>
</dbReference>
<dbReference type="Gene3D" id="2.40.10.340">
    <property type="entry name" value="Rod shape-determining protein MreC, domain 1"/>
    <property type="match status" value="1"/>
</dbReference>
<evidence type="ECO:0000259" key="6">
    <source>
        <dbReference type="Pfam" id="PF04085"/>
    </source>
</evidence>
<evidence type="ECO:0000256" key="4">
    <source>
        <dbReference type="ARBA" id="ARBA00032089"/>
    </source>
</evidence>
<accession>A0A9E2NQP5</accession>
<keyword evidence="5" id="KW-0175">Coiled coil</keyword>
<dbReference type="PANTHER" id="PTHR34138:SF1">
    <property type="entry name" value="CELL SHAPE-DETERMINING PROTEIN MREC"/>
    <property type="match status" value="1"/>
</dbReference>
<feature type="domain" description="Rod shape-determining protein MreC beta-barrel core" evidence="6">
    <location>
        <begin position="100"/>
        <end position="250"/>
    </location>
</feature>
<reference evidence="7" key="1">
    <citation type="journal article" date="2021" name="PeerJ">
        <title>Extensive microbial diversity within the chicken gut microbiome revealed by metagenomics and culture.</title>
        <authorList>
            <person name="Gilroy R."/>
            <person name="Ravi A."/>
            <person name="Getino M."/>
            <person name="Pursley I."/>
            <person name="Horton D.L."/>
            <person name="Alikhan N.F."/>
            <person name="Baker D."/>
            <person name="Gharbi K."/>
            <person name="Hall N."/>
            <person name="Watson M."/>
            <person name="Adriaenssens E.M."/>
            <person name="Foster-Nyarko E."/>
            <person name="Jarju S."/>
            <person name="Secka A."/>
            <person name="Antonio M."/>
            <person name="Oren A."/>
            <person name="Chaudhuri R.R."/>
            <person name="La Ragione R."/>
            <person name="Hildebrand F."/>
            <person name="Pallen M.J."/>
        </authorList>
    </citation>
    <scope>NUCLEOTIDE SEQUENCE</scope>
    <source>
        <strain evidence="7">742</strain>
    </source>
</reference>
<dbReference type="GO" id="GO:0008360">
    <property type="term" value="P:regulation of cell shape"/>
    <property type="evidence" value="ECO:0007669"/>
    <property type="project" value="UniProtKB-KW"/>
</dbReference>
<dbReference type="CDD" id="cd14686">
    <property type="entry name" value="bZIP"/>
    <property type="match status" value="1"/>
</dbReference>
<gene>
    <name evidence="7" type="ORF">H9864_05240</name>
</gene>
<dbReference type="InterPro" id="IPR055342">
    <property type="entry name" value="MreC_beta-barrel_core"/>
</dbReference>
<evidence type="ECO:0000313" key="7">
    <source>
        <dbReference type="EMBL" id="MBU3819758.1"/>
    </source>
</evidence>
<dbReference type="Proteomes" id="UP000824178">
    <property type="component" value="Unassembled WGS sequence"/>
</dbReference>
<evidence type="ECO:0000256" key="5">
    <source>
        <dbReference type="SAM" id="Coils"/>
    </source>
</evidence>
<keyword evidence="3" id="KW-0133">Cell shape</keyword>
<dbReference type="AlphaFoldDB" id="A0A9E2NQP5"/>
<feature type="coiled-coil region" evidence="5">
    <location>
        <begin position="46"/>
        <end position="90"/>
    </location>
</feature>
<comment type="similarity">
    <text evidence="1">Belongs to the MreC family.</text>
</comment>
<comment type="caution">
    <text evidence="7">The sequence shown here is derived from an EMBL/GenBank/DDBJ whole genome shotgun (WGS) entry which is preliminary data.</text>
</comment>
<dbReference type="GO" id="GO:0005886">
    <property type="term" value="C:plasma membrane"/>
    <property type="evidence" value="ECO:0007669"/>
    <property type="project" value="TreeGrafter"/>
</dbReference>
<dbReference type="InterPro" id="IPR042177">
    <property type="entry name" value="Cell/Rod_1"/>
</dbReference>
<reference evidence="7" key="2">
    <citation type="submission" date="2021-04" db="EMBL/GenBank/DDBJ databases">
        <authorList>
            <person name="Gilroy R."/>
        </authorList>
    </citation>
    <scope>NUCLEOTIDE SEQUENCE</scope>
    <source>
        <strain evidence="7">742</strain>
    </source>
</reference>
<evidence type="ECO:0000256" key="3">
    <source>
        <dbReference type="ARBA" id="ARBA00022960"/>
    </source>
</evidence>
<protein>
    <recommendedName>
        <fullName evidence="2">Cell shape-determining protein MreC</fullName>
    </recommendedName>
    <alternativeName>
        <fullName evidence="4">Cell shape protein MreC</fullName>
    </alternativeName>
</protein>
<organism evidence="7 8">
    <name type="scientific">Candidatus Faecalibacterium intestinavium</name>
    <dbReference type="NCBI Taxonomy" id="2838580"/>
    <lineage>
        <taxon>Bacteria</taxon>
        <taxon>Bacillati</taxon>
        <taxon>Bacillota</taxon>
        <taxon>Clostridia</taxon>
        <taxon>Eubacteriales</taxon>
        <taxon>Oscillospiraceae</taxon>
        <taxon>Faecalibacterium</taxon>
    </lineage>
</organism>
<name>A0A9E2NQP5_9FIRM</name>
<evidence type="ECO:0000313" key="8">
    <source>
        <dbReference type="Proteomes" id="UP000824178"/>
    </source>
</evidence>
<evidence type="ECO:0000256" key="1">
    <source>
        <dbReference type="ARBA" id="ARBA00009369"/>
    </source>
</evidence>
<dbReference type="PIRSF" id="PIRSF038471">
    <property type="entry name" value="MreC"/>
    <property type="match status" value="1"/>
</dbReference>
<evidence type="ECO:0000256" key="2">
    <source>
        <dbReference type="ARBA" id="ARBA00013855"/>
    </source>
</evidence>
<dbReference type="InterPro" id="IPR007221">
    <property type="entry name" value="MreC"/>
</dbReference>
<dbReference type="EMBL" id="JAHLFH010000108">
    <property type="protein sequence ID" value="MBU3819758.1"/>
    <property type="molecule type" value="Genomic_DNA"/>
</dbReference>